<proteinExistence type="predicted"/>
<reference evidence="1 2" key="1">
    <citation type="submission" date="2021-09" db="EMBL/GenBank/DDBJ databases">
        <title>Genomic insights and catalytic innovation underlie evolution of tropane alkaloids biosynthesis.</title>
        <authorList>
            <person name="Wang Y.-J."/>
            <person name="Tian T."/>
            <person name="Huang J.-P."/>
            <person name="Huang S.-X."/>
        </authorList>
    </citation>
    <scope>NUCLEOTIDE SEQUENCE [LARGE SCALE GENOMIC DNA]</scope>
    <source>
        <strain evidence="1">KIB-2018</strain>
        <tissue evidence="1">Leaf</tissue>
    </source>
</reference>
<dbReference type="Proteomes" id="UP001159364">
    <property type="component" value="Linkage Group LG10"/>
</dbReference>
<keyword evidence="2" id="KW-1185">Reference proteome</keyword>
<dbReference type="AlphaFoldDB" id="A0AAV8SM65"/>
<accession>A0AAV8SM65</accession>
<sequence>MESEEINKLNAKCHQMTIEEPDEEGVVIEVGDLEGAIDVRWSLVAEGNVPRKFHESIRASMRRSQISMGSQWLRDLPPRARASGSMG</sequence>
<dbReference type="EMBL" id="JAIWQS010000010">
    <property type="protein sequence ID" value="KAJ8753140.1"/>
    <property type="molecule type" value="Genomic_DNA"/>
</dbReference>
<evidence type="ECO:0000313" key="1">
    <source>
        <dbReference type="EMBL" id="KAJ8753140.1"/>
    </source>
</evidence>
<organism evidence="1 2">
    <name type="scientific">Erythroxylum novogranatense</name>
    <dbReference type="NCBI Taxonomy" id="1862640"/>
    <lineage>
        <taxon>Eukaryota</taxon>
        <taxon>Viridiplantae</taxon>
        <taxon>Streptophyta</taxon>
        <taxon>Embryophyta</taxon>
        <taxon>Tracheophyta</taxon>
        <taxon>Spermatophyta</taxon>
        <taxon>Magnoliopsida</taxon>
        <taxon>eudicotyledons</taxon>
        <taxon>Gunneridae</taxon>
        <taxon>Pentapetalae</taxon>
        <taxon>rosids</taxon>
        <taxon>fabids</taxon>
        <taxon>Malpighiales</taxon>
        <taxon>Erythroxylaceae</taxon>
        <taxon>Erythroxylum</taxon>
    </lineage>
</organism>
<gene>
    <name evidence="1" type="ORF">K2173_017706</name>
</gene>
<evidence type="ECO:0000313" key="2">
    <source>
        <dbReference type="Proteomes" id="UP001159364"/>
    </source>
</evidence>
<comment type="caution">
    <text evidence="1">The sequence shown here is derived from an EMBL/GenBank/DDBJ whole genome shotgun (WGS) entry which is preliminary data.</text>
</comment>
<protein>
    <submittedName>
        <fullName evidence="1">Uncharacterized protein</fullName>
    </submittedName>
</protein>
<name>A0AAV8SM65_9ROSI</name>